<gene>
    <name evidence="2" type="ORF">JXQ802_LOCUS56655</name>
    <name evidence="1" type="ORF">PYM288_LOCUS40083</name>
</gene>
<sequence length="135" mass="16279">MAPLQRELAKLFIKYPIDLSRQMHFENGIEQLFNKSFLQPIPSVLEERALYEKQLILSIRYQLNKDQLILRRTADEMNTYYLGRLNECNQKSNEYIQNSTYYELIETINEINTEQQQLEEIIQSIDLQLEILYQR</sequence>
<dbReference type="EMBL" id="CAJNOH010011838">
    <property type="protein sequence ID" value="CAF1529449.1"/>
    <property type="molecule type" value="Genomic_DNA"/>
</dbReference>
<keyword evidence="4" id="KW-1185">Reference proteome</keyword>
<reference evidence="1" key="1">
    <citation type="submission" date="2021-02" db="EMBL/GenBank/DDBJ databases">
        <authorList>
            <person name="Nowell W R."/>
        </authorList>
    </citation>
    <scope>NUCLEOTIDE SEQUENCE</scope>
</reference>
<dbReference type="Proteomes" id="UP000663854">
    <property type="component" value="Unassembled WGS sequence"/>
</dbReference>
<organism evidence="1 3">
    <name type="scientific">Rotaria sordida</name>
    <dbReference type="NCBI Taxonomy" id="392033"/>
    <lineage>
        <taxon>Eukaryota</taxon>
        <taxon>Metazoa</taxon>
        <taxon>Spiralia</taxon>
        <taxon>Gnathifera</taxon>
        <taxon>Rotifera</taxon>
        <taxon>Eurotatoria</taxon>
        <taxon>Bdelloidea</taxon>
        <taxon>Philodinida</taxon>
        <taxon>Philodinidae</taxon>
        <taxon>Rotaria</taxon>
    </lineage>
</organism>
<protein>
    <submittedName>
        <fullName evidence="1">Uncharacterized protein</fullName>
    </submittedName>
</protein>
<evidence type="ECO:0000313" key="2">
    <source>
        <dbReference type="EMBL" id="CAF1664870.1"/>
    </source>
</evidence>
<feature type="non-terminal residue" evidence="1">
    <location>
        <position position="135"/>
    </location>
</feature>
<name>A0A815V956_9BILA</name>
<evidence type="ECO:0000313" key="3">
    <source>
        <dbReference type="Proteomes" id="UP000663854"/>
    </source>
</evidence>
<dbReference type="AlphaFoldDB" id="A0A815V956"/>
<comment type="caution">
    <text evidence="1">The sequence shown here is derived from an EMBL/GenBank/DDBJ whole genome shotgun (WGS) entry which is preliminary data.</text>
</comment>
<accession>A0A815V956</accession>
<dbReference type="Proteomes" id="UP000663870">
    <property type="component" value="Unassembled WGS sequence"/>
</dbReference>
<evidence type="ECO:0000313" key="1">
    <source>
        <dbReference type="EMBL" id="CAF1529449.1"/>
    </source>
</evidence>
<proteinExistence type="predicted"/>
<dbReference type="EMBL" id="CAJNOL010013699">
    <property type="protein sequence ID" value="CAF1664870.1"/>
    <property type="molecule type" value="Genomic_DNA"/>
</dbReference>
<evidence type="ECO:0000313" key="4">
    <source>
        <dbReference type="Proteomes" id="UP000663870"/>
    </source>
</evidence>